<accession>A0A6C2U0Y9</accession>
<dbReference type="InterPro" id="IPR000917">
    <property type="entry name" value="Sulfatase_N"/>
</dbReference>
<keyword evidence="3" id="KW-1185">Reference proteome</keyword>
<dbReference type="RefSeq" id="WP_136079162.1">
    <property type="nucleotide sequence ID" value="NZ_CAAHFG010000001.1"/>
</dbReference>
<dbReference type="Gene3D" id="3.40.720.10">
    <property type="entry name" value="Alkaline Phosphatase, subunit A"/>
    <property type="match status" value="1"/>
</dbReference>
<dbReference type="Pfam" id="PF00884">
    <property type="entry name" value="Sulfatase"/>
    <property type="match status" value="1"/>
</dbReference>
<dbReference type="SUPFAM" id="SSF53649">
    <property type="entry name" value="Alkaline phosphatase-like"/>
    <property type="match status" value="1"/>
</dbReference>
<reference evidence="2 3" key="1">
    <citation type="submission" date="2019-04" db="EMBL/GenBank/DDBJ databases">
        <authorList>
            <person name="Van Vliet M D."/>
        </authorList>
    </citation>
    <scope>NUCLEOTIDE SEQUENCE [LARGE SCALE GENOMIC DNA]</scope>
    <source>
        <strain evidence="2 3">F1</strain>
    </source>
</reference>
<evidence type="ECO:0000313" key="3">
    <source>
        <dbReference type="Proteomes" id="UP000366872"/>
    </source>
</evidence>
<dbReference type="Proteomes" id="UP000366872">
    <property type="component" value="Unassembled WGS sequence"/>
</dbReference>
<evidence type="ECO:0000259" key="1">
    <source>
        <dbReference type="Pfam" id="PF00884"/>
    </source>
</evidence>
<protein>
    <submittedName>
        <fullName evidence="2">Choline-sulfatase</fullName>
    </submittedName>
</protein>
<proteinExistence type="predicted"/>
<gene>
    <name evidence="2" type="primary">betC_46</name>
    <name evidence="2" type="ORF">PDESU_02159</name>
</gene>
<dbReference type="EMBL" id="CAAHFG010000001">
    <property type="protein sequence ID" value="VGO13602.1"/>
    <property type="molecule type" value="Genomic_DNA"/>
</dbReference>
<dbReference type="InterPro" id="IPR052701">
    <property type="entry name" value="GAG_Ulvan_Degrading_Sulfatases"/>
</dbReference>
<dbReference type="PANTHER" id="PTHR43751:SF3">
    <property type="entry name" value="SULFATASE N-TERMINAL DOMAIN-CONTAINING PROTEIN"/>
    <property type="match status" value="1"/>
</dbReference>
<dbReference type="PANTHER" id="PTHR43751">
    <property type="entry name" value="SULFATASE"/>
    <property type="match status" value="1"/>
</dbReference>
<dbReference type="InterPro" id="IPR017850">
    <property type="entry name" value="Alkaline_phosphatase_core_sf"/>
</dbReference>
<organism evidence="2 3">
    <name type="scientific">Pontiella desulfatans</name>
    <dbReference type="NCBI Taxonomy" id="2750659"/>
    <lineage>
        <taxon>Bacteria</taxon>
        <taxon>Pseudomonadati</taxon>
        <taxon>Kiritimatiellota</taxon>
        <taxon>Kiritimatiellia</taxon>
        <taxon>Kiritimatiellales</taxon>
        <taxon>Pontiellaceae</taxon>
        <taxon>Pontiella</taxon>
    </lineage>
</organism>
<evidence type="ECO:0000313" key="2">
    <source>
        <dbReference type="EMBL" id="VGO13602.1"/>
    </source>
</evidence>
<sequence length="451" mass="49983">MDRRKNIVFLHVDQLTANVLSAYGETGANRPATFTRTPGLDHIASRGRTFINSYCAGPQCVPSRSSWYTSRTVAETGVLRNQYVMGTEFPNLGSWLRDKADYLPVYAGKWHVSRIRVEDGFELLDKGSGHGEANDAGVGRSAMAFLNNYSGEKPFFLNVGLLNPHDCCFFSPTYGKYGLSDRGASGDLSIESPPLPKNFNGAESKWLKDWTEADWRYYLYQYSRQTEMIDTITKRIWDTLRASKFADNTLFIFSADHGEGAANKGRVSKGYLDDNTMRVPLICEGPGIANPGTVDRSHLVSGIDIGATVCEIAGCAPMPGVSVARSFLPLLAGEQEPWRDYVVCESGKGGFGASVISERYQCNFRHDGQWEVFDRINDPFQINNLAATDAGRQAKEKHLEYLRDYLGKITVCLNGGQVTPKYADTADASMANFQTMLKMYDAISRGEALYV</sequence>
<dbReference type="AlphaFoldDB" id="A0A6C2U0Y9"/>
<feature type="domain" description="Sulfatase N-terminal" evidence="1">
    <location>
        <begin position="5"/>
        <end position="314"/>
    </location>
</feature>
<name>A0A6C2U0Y9_PONDE</name>